<feature type="domain" description="Peroxisomal membrane protein PEX14-like KPWE" evidence="2">
    <location>
        <begin position="151"/>
        <end position="199"/>
    </location>
</feature>
<organism evidence="4 5">
    <name type="scientific">Oculimacula yallundae</name>
    <dbReference type="NCBI Taxonomy" id="86028"/>
    <lineage>
        <taxon>Eukaryota</taxon>
        <taxon>Fungi</taxon>
        <taxon>Dikarya</taxon>
        <taxon>Ascomycota</taxon>
        <taxon>Pezizomycotina</taxon>
        <taxon>Leotiomycetes</taxon>
        <taxon>Helotiales</taxon>
        <taxon>Ploettnerulaceae</taxon>
        <taxon>Oculimacula</taxon>
    </lineage>
</organism>
<feature type="domain" description="PEX14-like helix-turn-helix" evidence="3">
    <location>
        <begin position="11"/>
        <end position="74"/>
    </location>
</feature>
<dbReference type="InterPro" id="IPR058841">
    <property type="entry name" value="HTH_76"/>
</dbReference>
<dbReference type="Proteomes" id="UP001595075">
    <property type="component" value="Unassembled WGS sequence"/>
</dbReference>
<reference evidence="4 5" key="1">
    <citation type="journal article" date="2024" name="Commun. Biol.">
        <title>Comparative genomic analysis of thermophilic fungi reveals convergent evolutionary adaptations and gene losses.</title>
        <authorList>
            <person name="Steindorff A.S."/>
            <person name="Aguilar-Pontes M.V."/>
            <person name="Robinson A.J."/>
            <person name="Andreopoulos B."/>
            <person name="LaButti K."/>
            <person name="Kuo A."/>
            <person name="Mondo S."/>
            <person name="Riley R."/>
            <person name="Otillar R."/>
            <person name="Haridas S."/>
            <person name="Lipzen A."/>
            <person name="Grimwood J."/>
            <person name="Schmutz J."/>
            <person name="Clum A."/>
            <person name="Reid I.D."/>
            <person name="Moisan M.C."/>
            <person name="Butler G."/>
            <person name="Nguyen T.T.M."/>
            <person name="Dewar K."/>
            <person name="Conant G."/>
            <person name="Drula E."/>
            <person name="Henrissat B."/>
            <person name="Hansel C."/>
            <person name="Singer S."/>
            <person name="Hutchinson M.I."/>
            <person name="de Vries R.P."/>
            <person name="Natvig D.O."/>
            <person name="Powell A.J."/>
            <person name="Tsang A."/>
            <person name="Grigoriev I.V."/>
        </authorList>
    </citation>
    <scope>NUCLEOTIDE SEQUENCE [LARGE SCALE GENOMIC DNA]</scope>
    <source>
        <strain evidence="4 5">CBS 494.80</strain>
    </source>
</reference>
<name>A0ABR4C9P9_9HELO</name>
<feature type="compositionally biased region" description="Low complexity" evidence="1">
    <location>
        <begin position="78"/>
        <end position="97"/>
    </location>
</feature>
<dbReference type="EMBL" id="JAZHXI010000011">
    <property type="protein sequence ID" value="KAL2066641.1"/>
    <property type="molecule type" value="Genomic_DNA"/>
</dbReference>
<comment type="caution">
    <text evidence="4">The sequence shown here is derived from an EMBL/GenBank/DDBJ whole genome shotgun (WGS) entry which is preliminary data.</text>
</comment>
<keyword evidence="5" id="KW-1185">Reference proteome</keyword>
<accession>A0ABR4C9P9</accession>
<dbReference type="PANTHER" id="PTHR36855">
    <property type="entry name" value="CHROMOSOME 10, WHOLE GENOME SHOTGUN SEQUENCE"/>
    <property type="match status" value="1"/>
</dbReference>
<evidence type="ECO:0000256" key="1">
    <source>
        <dbReference type="SAM" id="MobiDB-lite"/>
    </source>
</evidence>
<evidence type="ECO:0000259" key="3">
    <source>
        <dbReference type="Pfam" id="PF25871"/>
    </source>
</evidence>
<feature type="region of interest" description="Disordered" evidence="1">
    <location>
        <begin position="171"/>
        <end position="219"/>
    </location>
</feature>
<dbReference type="Pfam" id="PF17733">
    <property type="entry name" value="KPWE_dom"/>
    <property type="match status" value="1"/>
</dbReference>
<gene>
    <name evidence="4" type="ORF">VTL71DRAFT_2712</name>
</gene>
<protein>
    <submittedName>
        <fullName evidence="4">Uncharacterized protein</fullName>
    </submittedName>
</protein>
<sequence length="229" mass="24835">MSTELAADDMRIYEEMRNYDWDKDQVYQGGLKAILGPNPSPASDLILHAQCFYFSRKTSTKVDFNGYKQYIGSHPSKETSSTTEASSSAPKSESPSSFAQTEQEPPAQLDPHPPYQPNPPTASNMAVESTSADPSSFSENTPAAGAQPGAPYPRSFAEIVALIQSGAPIPGIKEIDDTPRGLAASSPSVMPKRRKPWEKDVPEDIIQGRGPGTFGDGRDRIIEQEYPDA</sequence>
<dbReference type="InterPro" id="IPR040554">
    <property type="entry name" value="KPWE_PEX14_dom"/>
</dbReference>
<feature type="compositionally biased region" description="Low complexity" evidence="1">
    <location>
        <begin position="142"/>
        <end position="152"/>
    </location>
</feature>
<feature type="compositionally biased region" description="Pro residues" evidence="1">
    <location>
        <begin position="111"/>
        <end position="120"/>
    </location>
</feature>
<evidence type="ECO:0000313" key="4">
    <source>
        <dbReference type="EMBL" id="KAL2066641.1"/>
    </source>
</evidence>
<feature type="region of interest" description="Disordered" evidence="1">
    <location>
        <begin position="71"/>
        <end position="152"/>
    </location>
</feature>
<feature type="compositionally biased region" description="Polar residues" evidence="1">
    <location>
        <begin position="121"/>
        <end position="141"/>
    </location>
</feature>
<dbReference type="Pfam" id="PF25871">
    <property type="entry name" value="HTH_76"/>
    <property type="match status" value="1"/>
</dbReference>
<evidence type="ECO:0000259" key="2">
    <source>
        <dbReference type="Pfam" id="PF17733"/>
    </source>
</evidence>
<proteinExistence type="predicted"/>
<evidence type="ECO:0000313" key="5">
    <source>
        <dbReference type="Proteomes" id="UP001595075"/>
    </source>
</evidence>
<dbReference type="PANTHER" id="PTHR36855:SF1">
    <property type="entry name" value="PEROXISOME MEMBRANE ANCHOR PROTEIN PEX14P N-TERMINAL DOMAIN-CONTAINING PROTEIN"/>
    <property type="match status" value="1"/>
</dbReference>